<dbReference type="NCBIfam" id="TIGR00202">
    <property type="entry name" value="csrA"/>
    <property type="match status" value="1"/>
</dbReference>
<dbReference type="InterPro" id="IPR036107">
    <property type="entry name" value="CsrA_sf"/>
</dbReference>
<proteinExistence type="inferred from homology"/>
<dbReference type="GO" id="GO:0006109">
    <property type="term" value="P:regulation of carbohydrate metabolic process"/>
    <property type="evidence" value="ECO:0007669"/>
    <property type="project" value="InterPro"/>
</dbReference>
<evidence type="ECO:0000256" key="3">
    <source>
        <dbReference type="ARBA" id="ARBA00022845"/>
    </source>
</evidence>
<keyword evidence="4 5" id="KW-0694">RNA-binding</keyword>
<name>A0A1G4RP49_9BACL</name>
<dbReference type="GO" id="GO:1902208">
    <property type="term" value="P:regulation of bacterial-type flagellum assembly"/>
    <property type="evidence" value="ECO:0007669"/>
    <property type="project" value="UniProtKB-UniRule"/>
</dbReference>
<reference evidence="7" key="1">
    <citation type="submission" date="2016-10" db="EMBL/GenBank/DDBJ databases">
        <authorList>
            <person name="Varghese N."/>
            <person name="Submissions S."/>
        </authorList>
    </citation>
    <scope>NUCLEOTIDE SEQUENCE [LARGE SCALE GENOMIC DNA]</scope>
    <source>
        <strain evidence="7">CGMCC 1.8946</strain>
    </source>
</reference>
<organism evidence="6 7">
    <name type="scientific">Paenibacillus tianmuensis</name>
    <dbReference type="NCBI Taxonomy" id="624147"/>
    <lineage>
        <taxon>Bacteria</taxon>
        <taxon>Bacillati</taxon>
        <taxon>Bacillota</taxon>
        <taxon>Bacilli</taxon>
        <taxon>Bacillales</taxon>
        <taxon>Paenibacillaceae</taxon>
        <taxon>Paenibacillus</taxon>
    </lineage>
</organism>
<comment type="similarity">
    <text evidence="5">Belongs to the CsrA/RsmA family.</text>
</comment>
<keyword evidence="5" id="KW-1005">Bacterial flagellum biogenesis</keyword>
<dbReference type="AlphaFoldDB" id="A0A1G4RP49"/>
<dbReference type="RefSeq" id="WP_090672377.1">
    <property type="nucleotide sequence ID" value="NZ_FMTT01000017.1"/>
</dbReference>
<evidence type="ECO:0000256" key="2">
    <source>
        <dbReference type="ARBA" id="ARBA00022491"/>
    </source>
</evidence>
<comment type="subcellular location">
    <subcellularLocation>
        <location evidence="5">Cytoplasm</location>
    </subcellularLocation>
</comment>
<keyword evidence="2 5" id="KW-0678">Repressor</keyword>
<accession>A0A1G4RP49</accession>
<dbReference type="InterPro" id="IPR003751">
    <property type="entry name" value="CsrA"/>
</dbReference>
<protein>
    <recommendedName>
        <fullName evidence="5">Translational regulator CsrA</fullName>
    </recommendedName>
</protein>
<evidence type="ECO:0000313" key="7">
    <source>
        <dbReference type="Proteomes" id="UP000198601"/>
    </source>
</evidence>
<evidence type="ECO:0000313" key="6">
    <source>
        <dbReference type="EMBL" id="SCW58570.1"/>
    </source>
</evidence>
<evidence type="ECO:0000256" key="4">
    <source>
        <dbReference type="ARBA" id="ARBA00022884"/>
    </source>
</evidence>
<dbReference type="GO" id="GO:0005829">
    <property type="term" value="C:cytosol"/>
    <property type="evidence" value="ECO:0007669"/>
    <property type="project" value="TreeGrafter"/>
</dbReference>
<evidence type="ECO:0000256" key="5">
    <source>
        <dbReference type="HAMAP-Rule" id="MF_00167"/>
    </source>
</evidence>
<keyword evidence="1 5" id="KW-0963">Cytoplasm</keyword>
<dbReference type="PANTHER" id="PTHR34984:SF1">
    <property type="entry name" value="CARBON STORAGE REGULATOR"/>
    <property type="match status" value="1"/>
</dbReference>
<comment type="subunit">
    <text evidence="5">Homodimer; the beta-strands of each monomer intercalate to form a hydrophobic core, while the alpha-helices form wings that extend away from the core.</text>
</comment>
<dbReference type="GO" id="GO:0048027">
    <property type="term" value="F:mRNA 5'-UTR binding"/>
    <property type="evidence" value="ECO:0007669"/>
    <property type="project" value="UniProtKB-UniRule"/>
</dbReference>
<dbReference type="GO" id="GO:0006402">
    <property type="term" value="P:mRNA catabolic process"/>
    <property type="evidence" value="ECO:0007669"/>
    <property type="project" value="InterPro"/>
</dbReference>
<keyword evidence="7" id="KW-1185">Reference proteome</keyword>
<sequence>MLILTRKKGQSIVINNNIEIVISAIDGDQVKIGIVAPSEVNVLRKEVYLAVQQSNREAASPRINLAELKKITRPK</sequence>
<keyword evidence="3 5" id="KW-0810">Translation regulation</keyword>
<dbReference type="FunFam" id="2.60.40.4380:FF:000002">
    <property type="entry name" value="Translational regulator CsrA"/>
    <property type="match status" value="1"/>
</dbReference>
<dbReference type="Gene3D" id="2.60.40.4380">
    <property type="entry name" value="Translational regulator CsrA"/>
    <property type="match status" value="1"/>
</dbReference>
<dbReference type="Pfam" id="PF02599">
    <property type="entry name" value="CsrA"/>
    <property type="match status" value="1"/>
</dbReference>
<dbReference type="EMBL" id="FMTT01000017">
    <property type="protein sequence ID" value="SCW58570.1"/>
    <property type="molecule type" value="Genomic_DNA"/>
</dbReference>
<dbReference type="GO" id="GO:0044781">
    <property type="term" value="P:bacterial-type flagellum organization"/>
    <property type="evidence" value="ECO:0007669"/>
    <property type="project" value="UniProtKB-KW"/>
</dbReference>
<dbReference type="NCBIfam" id="NF002469">
    <property type="entry name" value="PRK01712.1"/>
    <property type="match status" value="1"/>
</dbReference>
<comment type="function">
    <text evidence="5">A translational regulator that binds mRNA to regulate translation initiation and/or mRNA stability. Usually binds in the 5'-UTR at or near the Shine-Dalgarno sequence preventing ribosome-binding, thus repressing translation. Its main target seems to be the major flagellin gene, while its function is anatagonized by FliW.</text>
</comment>
<dbReference type="SUPFAM" id="SSF117130">
    <property type="entry name" value="CsrA-like"/>
    <property type="match status" value="1"/>
</dbReference>
<dbReference type="Proteomes" id="UP000198601">
    <property type="component" value="Unassembled WGS sequence"/>
</dbReference>
<dbReference type="PANTHER" id="PTHR34984">
    <property type="entry name" value="CARBON STORAGE REGULATOR"/>
    <property type="match status" value="1"/>
</dbReference>
<dbReference type="GO" id="GO:0045947">
    <property type="term" value="P:negative regulation of translational initiation"/>
    <property type="evidence" value="ECO:0007669"/>
    <property type="project" value="UniProtKB-UniRule"/>
</dbReference>
<dbReference type="OrthoDB" id="9809061at2"/>
<dbReference type="HAMAP" id="MF_00167">
    <property type="entry name" value="CsrA"/>
    <property type="match status" value="1"/>
</dbReference>
<dbReference type="STRING" id="624147.SAMN04487970_101794"/>
<gene>
    <name evidence="5" type="primary">csrA</name>
    <name evidence="6" type="ORF">SAMN04487970_101794</name>
</gene>
<evidence type="ECO:0000256" key="1">
    <source>
        <dbReference type="ARBA" id="ARBA00022490"/>
    </source>
</evidence>